<dbReference type="Proteomes" id="UP001155182">
    <property type="component" value="Unassembled WGS sequence"/>
</dbReference>
<evidence type="ECO:0000313" key="3">
    <source>
        <dbReference type="Proteomes" id="UP001155182"/>
    </source>
</evidence>
<proteinExistence type="predicted"/>
<dbReference type="PROSITE" id="PS51257">
    <property type="entry name" value="PROKAR_LIPOPROTEIN"/>
    <property type="match status" value="1"/>
</dbReference>
<dbReference type="AlphaFoldDB" id="A0A9X2FA06"/>
<dbReference type="InterPro" id="IPR021255">
    <property type="entry name" value="DUF2807"/>
</dbReference>
<dbReference type="RefSeq" id="WP_252589664.1">
    <property type="nucleotide sequence ID" value="NZ_JAMWYS010000058.1"/>
</dbReference>
<reference evidence="2" key="1">
    <citation type="submission" date="2022-06" db="EMBL/GenBank/DDBJ databases">
        <title>Solitalea sp. MAHUQ-68 isolated from rhizospheric soil.</title>
        <authorList>
            <person name="Huq M.A."/>
        </authorList>
    </citation>
    <scope>NUCLEOTIDE SEQUENCE</scope>
    <source>
        <strain evidence="2">MAHUQ-68</strain>
    </source>
</reference>
<dbReference type="Gene3D" id="2.160.20.120">
    <property type="match status" value="1"/>
</dbReference>
<dbReference type="PANTHER" id="PTHR39200">
    <property type="entry name" value="HYPOTHETICAL EXPORTED PROTEIN"/>
    <property type="match status" value="1"/>
</dbReference>
<dbReference type="PANTHER" id="PTHR39200:SF1">
    <property type="entry name" value="AUTO-TRANSPORTER ADHESIN HEAD GIN DOMAIN-CONTAINING PROTEIN-RELATED"/>
    <property type="match status" value="1"/>
</dbReference>
<name>A0A9X2FA06_9SPHI</name>
<keyword evidence="3" id="KW-1185">Reference proteome</keyword>
<evidence type="ECO:0000259" key="1">
    <source>
        <dbReference type="Pfam" id="PF10988"/>
    </source>
</evidence>
<gene>
    <name evidence="2" type="ORF">NF867_17360</name>
</gene>
<comment type="caution">
    <text evidence="2">The sequence shown here is derived from an EMBL/GenBank/DDBJ whole genome shotgun (WGS) entry which is preliminary data.</text>
</comment>
<dbReference type="EMBL" id="JAMWYS010000058">
    <property type="protein sequence ID" value="MCO4294633.1"/>
    <property type="molecule type" value="Genomic_DNA"/>
</dbReference>
<sequence length="237" mass="25244">MKFKSYFVLLALLVVVFSSCKRMCIVGSGNVITKERVLTHFTGLDVSGAYSVELTQDSVQKVEIIADDNLHPQILTSVNGNVLKIHNKKDFCVTHSIVVKIHMKDLSKVDASGAVNVKMMNQFKINELLFTSSGATESELNLNANKLVTKISGAGKVSFSGQAAEHSIDISGAGKIRAYDMVTNKCTIDVSGASDSEVNVLSELIVSASGASKVRYKGTPAKVVDNASGASSVEKAN</sequence>
<dbReference type="Pfam" id="PF10988">
    <property type="entry name" value="DUF2807"/>
    <property type="match status" value="1"/>
</dbReference>
<accession>A0A9X2FA06</accession>
<feature type="domain" description="Putative auto-transporter adhesin head GIN" evidence="1">
    <location>
        <begin position="40"/>
        <end position="220"/>
    </location>
</feature>
<evidence type="ECO:0000313" key="2">
    <source>
        <dbReference type="EMBL" id="MCO4294633.1"/>
    </source>
</evidence>
<organism evidence="2 3">
    <name type="scientific">Solitalea agri</name>
    <dbReference type="NCBI Taxonomy" id="2953739"/>
    <lineage>
        <taxon>Bacteria</taxon>
        <taxon>Pseudomonadati</taxon>
        <taxon>Bacteroidota</taxon>
        <taxon>Sphingobacteriia</taxon>
        <taxon>Sphingobacteriales</taxon>
        <taxon>Sphingobacteriaceae</taxon>
        <taxon>Solitalea</taxon>
    </lineage>
</organism>
<protein>
    <submittedName>
        <fullName evidence="2">DUF2807 domain-containing protein</fullName>
    </submittedName>
</protein>